<feature type="region of interest" description="Disordered" evidence="3">
    <location>
        <begin position="396"/>
        <end position="527"/>
    </location>
</feature>
<evidence type="ECO:0000313" key="6">
    <source>
        <dbReference type="EMBL" id="KDO29555.1"/>
    </source>
</evidence>
<dbReference type="VEuPathDB" id="FungiDB:SPRG_05511"/>
<dbReference type="STRING" id="695850.A0A067CK36"/>
<feature type="region of interest" description="Disordered" evidence="3">
    <location>
        <begin position="284"/>
        <end position="306"/>
    </location>
</feature>
<dbReference type="SMART" id="SM00715">
    <property type="entry name" value="LA"/>
    <property type="match status" value="1"/>
</dbReference>
<evidence type="ECO:0000259" key="5">
    <source>
        <dbReference type="PROSITE" id="PS51938"/>
    </source>
</evidence>
<evidence type="ECO:0000256" key="1">
    <source>
        <dbReference type="ARBA" id="ARBA00022884"/>
    </source>
</evidence>
<dbReference type="AlphaFoldDB" id="A0A067CK36"/>
<feature type="compositionally biased region" description="Low complexity" evidence="3">
    <location>
        <begin position="437"/>
        <end position="449"/>
    </location>
</feature>
<dbReference type="InterPro" id="IPR006630">
    <property type="entry name" value="La_HTH"/>
</dbReference>
<dbReference type="OMA" id="LEFYFCD"/>
<feature type="domain" description="HTH La-type RNA-binding" evidence="4">
    <location>
        <begin position="55"/>
        <end position="144"/>
    </location>
</feature>
<dbReference type="Proteomes" id="UP000030745">
    <property type="component" value="Unassembled WGS sequence"/>
</dbReference>
<protein>
    <submittedName>
        <fullName evidence="6">Uncharacterized protein</fullName>
    </submittedName>
</protein>
<dbReference type="EMBL" id="KK583205">
    <property type="protein sequence ID" value="KDO29555.1"/>
    <property type="molecule type" value="Genomic_DNA"/>
</dbReference>
<feature type="domain" description="SUZ-C" evidence="5">
    <location>
        <begin position="438"/>
        <end position="482"/>
    </location>
</feature>
<dbReference type="PANTHER" id="PTHR22792:SF132">
    <property type="entry name" value="LA-RELATED PROTEIN 1"/>
    <property type="match status" value="1"/>
</dbReference>
<dbReference type="GO" id="GO:0003723">
    <property type="term" value="F:RNA binding"/>
    <property type="evidence" value="ECO:0007669"/>
    <property type="project" value="UniProtKB-UniRule"/>
</dbReference>
<accession>A0A067CK36</accession>
<dbReference type="Gene3D" id="1.10.10.10">
    <property type="entry name" value="Winged helix-like DNA-binding domain superfamily/Winged helix DNA-binding domain"/>
    <property type="match status" value="1"/>
</dbReference>
<evidence type="ECO:0000259" key="4">
    <source>
        <dbReference type="PROSITE" id="PS50961"/>
    </source>
</evidence>
<name>A0A067CK36_SAPPC</name>
<dbReference type="Pfam" id="PF05383">
    <property type="entry name" value="La"/>
    <property type="match status" value="1"/>
</dbReference>
<dbReference type="RefSeq" id="XP_012199620.1">
    <property type="nucleotide sequence ID" value="XM_012344230.1"/>
</dbReference>
<dbReference type="PROSITE" id="PS51938">
    <property type="entry name" value="SUZ_C"/>
    <property type="match status" value="1"/>
</dbReference>
<dbReference type="CDD" id="cd07323">
    <property type="entry name" value="LAM"/>
    <property type="match status" value="1"/>
</dbReference>
<organism evidence="6 7">
    <name type="scientific">Saprolegnia parasitica (strain CBS 223.65)</name>
    <dbReference type="NCBI Taxonomy" id="695850"/>
    <lineage>
        <taxon>Eukaryota</taxon>
        <taxon>Sar</taxon>
        <taxon>Stramenopiles</taxon>
        <taxon>Oomycota</taxon>
        <taxon>Saprolegniomycetes</taxon>
        <taxon>Saprolegniales</taxon>
        <taxon>Saprolegniaceae</taxon>
        <taxon>Saprolegnia</taxon>
    </lineage>
</organism>
<feature type="region of interest" description="Disordered" evidence="3">
    <location>
        <begin position="176"/>
        <end position="203"/>
    </location>
</feature>
<feature type="compositionally biased region" description="Low complexity" evidence="3">
    <location>
        <begin position="176"/>
        <end position="200"/>
    </location>
</feature>
<keyword evidence="1 2" id="KW-0694">RNA-binding</keyword>
<dbReference type="Gene3D" id="2.40.50.140">
    <property type="entry name" value="Nucleic acid-binding proteins"/>
    <property type="match status" value="1"/>
</dbReference>
<dbReference type="InterPro" id="IPR045180">
    <property type="entry name" value="La_dom_prot"/>
</dbReference>
<dbReference type="InterPro" id="IPR036390">
    <property type="entry name" value="WH_DNA-bd_sf"/>
</dbReference>
<evidence type="ECO:0000256" key="2">
    <source>
        <dbReference type="PROSITE-ProRule" id="PRU00332"/>
    </source>
</evidence>
<evidence type="ECO:0000313" key="7">
    <source>
        <dbReference type="Proteomes" id="UP000030745"/>
    </source>
</evidence>
<proteinExistence type="predicted"/>
<gene>
    <name evidence="6" type="ORF">SPRG_05511</name>
</gene>
<dbReference type="InterPro" id="IPR024642">
    <property type="entry name" value="SUZ-C"/>
</dbReference>
<feature type="compositionally biased region" description="Basic and acidic residues" evidence="3">
    <location>
        <begin position="407"/>
        <end position="423"/>
    </location>
</feature>
<dbReference type="PROSITE" id="PS50961">
    <property type="entry name" value="HTH_LA"/>
    <property type="match status" value="1"/>
</dbReference>
<keyword evidence="7" id="KW-1185">Reference proteome</keyword>
<dbReference type="PANTHER" id="PTHR22792">
    <property type="entry name" value="LUPUS LA PROTEIN-RELATED"/>
    <property type="match status" value="1"/>
</dbReference>
<dbReference type="OrthoDB" id="435402at2759"/>
<dbReference type="GO" id="GO:0005737">
    <property type="term" value="C:cytoplasm"/>
    <property type="evidence" value="ECO:0007669"/>
    <property type="project" value="UniProtKB-ARBA"/>
</dbReference>
<dbReference type="InterPro" id="IPR012340">
    <property type="entry name" value="NA-bd_OB-fold"/>
</dbReference>
<dbReference type="GeneID" id="24127903"/>
<sequence>MESYTMEPLDVSMMAPLPQLVHTPIDVDISCLSLHGPPLAQPEAEPLSPSHAPPAVLPATFLRTICDQLEFYFCDDNLLGDLFLLKNMNAHGYVKLELLASFGRVKKLTTDIALLQQALELSTKLLLSEEGSSVCRKDPLPYDQTYHGKLSRTAIAYNLAEDASIASLKEPSARAAKSRISASSKRTAPRAATRSSSRPSSRVKRTYHVARLLSLTTMRLRRYAIIEFIDAEMANHAVLTLSDQYNWRTGMQVVLFDGTTTDKLKQRMFPVDVDRRRAKSAAAAFQSTCGGGSNSASSSPRAGNKSAPIHVESVGEGLNDLSEGKVSTGVVYSIRGAGGLITPARQDGSSISFRLVPDEDGSIDIFQGDYVSFTVGKNKKSGRKYASKVKLEYRPPSVHAAATAPPARHDNHTTHMNTGERSRARTMGNEAATPFTRGRSSSSGQRPQRLPLKSPDAVDSAIAQAFRQAAGPDGTRGFGRARGPVPAKKEPGLSASFAADLAGRRRAASSGAPPPPSYFGSGNGFAF</sequence>
<dbReference type="SUPFAM" id="SSF46785">
    <property type="entry name" value="Winged helix' DNA-binding domain"/>
    <property type="match status" value="1"/>
</dbReference>
<dbReference type="InterPro" id="IPR036388">
    <property type="entry name" value="WH-like_DNA-bd_sf"/>
</dbReference>
<dbReference type="KEGG" id="spar:SPRG_05511"/>
<reference evidence="6 7" key="1">
    <citation type="journal article" date="2013" name="PLoS Genet.">
        <title>Distinctive expansion of potential virulence genes in the genome of the oomycete fish pathogen Saprolegnia parasitica.</title>
        <authorList>
            <person name="Jiang R.H."/>
            <person name="de Bruijn I."/>
            <person name="Haas B.J."/>
            <person name="Belmonte R."/>
            <person name="Lobach L."/>
            <person name="Christie J."/>
            <person name="van den Ackerveken G."/>
            <person name="Bottin A."/>
            <person name="Bulone V."/>
            <person name="Diaz-Moreno S.M."/>
            <person name="Dumas B."/>
            <person name="Fan L."/>
            <person name="Gaulin E."/>
            <person name="Govers F."/>
            <person name="Grenville-Briggs L.J."/>
            <person name="Horner N.R."/>
            <person name="Levin J.Z."/>
            <person name="Mammella M."/>
            <person name="Meijer H.J."/>
            <person name="Morris P."/>
            <person name="Nusbaum C."/>
            <person name="Oome S."/>
            <person name="Phillips A.J."/>
            <person name="van Rooyen D."/>
            <person name="Rzeszutek E."/>
            <person name="Saraiva M."/>
            <person name="Secombes C.J."/>
            <person name="Seidl M.F."/>
            <person name="Snel B."/>
            <person name="Stassen J.H."/>
            <person name="Sykes S."/>
            <person name="Tripathy S."/>
            <person name="van den Berg H."/>
            <person name="Vega-Arreguin J.C."/>
            <person name="Wawra S."/>
            <person name="Young S.K."/>
            <person name="Zeng Q."/>
            <person name="Dieguez-Uribeondo J."/>
            <person name="Russ C."/>
            <person name="Tyler B.M."/>
            <person name="van West P."/>
        </authorList>
    </citation>
    <scope>NUCLEOTIDE SEQUENCE [LARGE SCALE GENOMIC DNA]</scope>
    <source>
        <strain evidence="6 7">CBS 223.65</strain>
    </source>
</reference>
<evidence type="ECO:0000256" key="3">
    <source>
        <dbReference type="SAM" id="MobiDB-lite"/>
    </source>
</evidence>